<evidence type="ECO:0000256" key="22">
    <source>
        <dbReference type="ARBA" id="ARBA00048266"/>
    </source>
</evidence>
<comment type="catalytic activity">
    <reaction evidence="24">
        <text>a 5,6-dihydrouridine in mRNA + NADP(+) = a uridine in mRNA + NADPH + H(+)</text>
        <dbReference type="Rhea" id="RHEA:69855"/>
        <dbReference type="Rhea" id="RHEA-COMP:14658"/>
        <dbReference type="Rhea" id="RHEA-COMP:17789"/>
        <dbReference type="ChEBI" id="CHEBI:15378"/>
        <dbReference type="ChEBI" id="CHEBI:57783"/>
        <dbReference type="ChEBI" id="CHEBI:58349"/>
        <dbReference type="ChEBI" id="CHEBI:65315"/>
        <dbReference type="ChEBI" id="CHEBI:74443"/>
    </reaction>
    <physiologicalReaction direction="right-to-left" evidence="24">
        <dbReference type="Rhea" id="RHEA:69857"/>
    </physiologicalReaction>
</comment>
<evidence type="ECO:0000259" key="27">
    <source>
        <dbReference type="Pfam" id="PF01207"/>
    </source>
</evidence>
<evidence type="ECO:0000256" key="21">
    <source>
        <dbReference type="ARBA" id="ARBA00045934"/>
    </source>
</evidence>
<evidence type="ECO:0000256" key="10">
    <source>
        <dbReference type="ARBA" id="ARBA00022664"/>
    </source>
</evidence>
<feature type="compositionally biased region" description="Low complexity" evidence="26">
    <location>
        <begin position="119"/>
        <end position="129"/>
    </location>
</feature>
<dbReference type="EC" id="1.3.1.89" evidence="5"/>
<feature type="compositionally biased region" description="Basic and acidic residues" evidence="26">
    <location>
        <begin position="42"/>
        <end position="77"/>
    </location>
</feature>
<evidence type="ECO:0000256" key="14">
    <source>
        <dbReference type="ARBA" id="ARBA00022771"/>
    </source>
</evidence>
<evidence type="ECO:0000256" key="24">
    <source>
        <dbReference type="ARBA" id="ARBA00049447"/>
    </source>
</evidence>
<comment type="cofactor">
    <cofactor evidence="1">
        <name>FMN</name>
        <dbReference type="ChEBI" id="CHEBI:58210"/>
    </cofactor>
</comment>
<dbReference type="InterPro" id="IPR018517">
    <property type="entry name" value="tRNA_hU_synthase_CS"/>
</dbReference>
<gene>
    <name evidence="28" type="ORF">TI39_contig48g00004</name>
</gene>
<evidence type="ECO:0000313" key="28">
    <source>
        <dbReference type="EMBL" id="KJY02501.1"/>
    </source>
</evidence>
<dbReference type="PANTHER" id="PTHR45846:SF1">
    <property type="entry name" value="TRNA-DIHYDROURIDINE(47) SYNTHASE [NAD(P)(+)]-LIKE"/>
    <property type="match status" value="1"/>
</dbReference>
<dbReference type="GO" id="GO:0006397">
    <property type="term" value="P:mRNA processing"/>
    <property type="evidence" value="ECO:0007669"/>
    <property type="project" value="UniProtKB-KW"/>
</dbReference>
<dbReference type="FunFam" id="3.20.20.70:FF:000145">
    <property type="entry name" value="tRNA-dihydrouridine(47) synthase [NAD(P)(+)]"/>
    <property type="match status" value="1"/>
</dbReference>
<keyword evidence="11" id="KW-0819">tRNA processing</keyword>
<evidence type="ECO:0000256" key="15">
    <source>
        <dbReference type="ARBA" id="ARBA00022833"/>
    </source>
</evidence>
<keyword evidence="18" id="KW-0520">NAD</keyword>
<keyword evidence="10" id="KW-0507">mRNA processing</keyword>
<evidence type="ECO:0000313" key="29">
    <source>
        <dbReference type="Proteomes" id="UP000033647"/>
    </source>
</evidence>
<comment type="catalytic activity">
    <reaction evidence="22">
        <text>5,6-dihydrouridine(47) in tRNA + NAD(+) = uridine(47) in tRNA + NADH + H(+)</text>
        <dbReference type="Rhea" id="RHEA:53364"/>
        <dbReference type="Rhea" id="RHEA-COMP:13539"/>
        <dbReference type="Rhea" id="RHEA-COMP:13540"/>
        <dbReference type="ChEBI" id="CHEBI:15378"/>
        <dbReference type="ChEBI" id="CHEBI:57540"/>
        <dbReference type="ChEBI" id="CHEBI:57945"/>
        <dbReference type="ChEBI" id="CHEBI:65315"/>
        <dbReference type="ChEBI" id="CHEBI:74443"/>
        <dbReference type="EC" id="1.3.1.89"/>
    </reaction>
    <physiologicalReaction direction="right-to-left" evidence="22">
        <dbReference type="Rhea" id="RHEA:53366"/>
    </physiologicalReaction>
</comment>
<dbReference type="GO" id="GO:0034399">
    <property type="term" value="C:nuclear periphery"/>
    <property type="evidence" value="ECO:0007669"/>
    <property type="project" value="EnsemblFungi"/>
</dbReference>
<evidence type="ECO:0000256" key="18">
    <source>
        <dbReference type="ARBA" id="ARBA00023027"/>
    </source>
</evidence>
<feature type="region of interest" description="Disordered" evidence="26">
    <location>
        <begin position="1"/>
        <end position="94"/>
    </location>
</feature>
<keyword evidence="17" id="KW-0560">Oxidoreductase</keyword>
<evidence type="ECO:0000256" key="11">
    <source>
        <dbReference type="ARBA" id="ARBA00022694"/>
    </source>
</evidence>
<keyword evidence="19" id="KW-0539">Nucleus</keyword>
<dbReference type="CDD" id="cd02801">
    <property type="entry name" value="DUS_like_FMN"/>
    <property type="match status" value="1"/>
</dbReference>
<keyword evidence="16" id="KW-0521">NADP</keyword>
<dbReference type="EMBL" id="LAFY01000045">
    <property type="protein sequence ID" value="KJY02501.1"/>
    <property type="molecule type" value="Genomic_DNA"/>
</dbReference>
<evidence type="ECO:0000256" key="5">
    <source>
        <dbReference type="ARBA" id="ARBA00012376"/>
    </source>
</evidence>
<evidence type="ECO:0000256" key="23">
    <source>
        <dbReference type="ARBA" id="ARBA00048342"/>
    </source>
</evidence>
<dbReference type="Gene3D" id="3.20.20.70">
    <property type="entry name" value="Aldolase class I"/>
    <property type="match status" value="1"/>
</dbReference>
<evidence type="ECO:0000256" key="20">
    <source>
        <dbReference type="ARBA" id="ARBA00031322"/>
    </source>
</evidence>
<evidence type="ECO:0000256" key="2">
    <source>
        <dbReference type="ARBA" id="ARBA00004123"/>
    </source>
</evidence>
<dbReference type="STRING" id="1047168.A0A0F4H1W3"/>
<dbReference type="InterPro" id="IPR035587">
    <property type="entry name" value="DUS-like_FMN-bd"/>
</dbReference>
<evidence type="ECO:0000256" key="8">
    <source>
        <dbReference type="ARBA" id="ARBA00022630"/>
    </source>
</evidence>
<feature type="domain" description="DUS-like FMN-binding" evidence="27">
    <location>
        <begin position="580"/>
        <end position="628"/>
    </location>
</feature>
<evidence type="ECO:0000256" key="17">
    <source>
        <dbReference type="ARBA" id="ARBA00023002"/>
    </source>
</evidence>
<comment type="catalytic activity">
    <reaction evidence="23">
        <text>a 5,6-dihydrouridine in mRNA + NAD(+) = a uridine in mRNA + NADH + H(+)</text>
        <dbReference type="Rhea" id="RHEA:69851"/>
        <dbReference type="Rhea" id="RHEA-COMP:14658"/>
        <dbReference type="Rhea" id="RHEA-COMP:17789"/>
        <dbReference type="ChEBI" id="CHEBI:15378"/>
        <dbReference type="ChEBI" id="CHEBI:57540"/>
        <dbReference type="ChEBI" id="CHEBI:57945"/>
        <dbReference type="ChEBI" id="CHEBI:65315"/>
        <dbReference type="ChEBI" id="CHEBI:74443"/>
    </reaction>
    <physiologicalReaction direction="right-to-left" evidence="23">
        <dbReference type="Rhea" id="RHEA:69853"/>
    </physiologicalReaction>
</comment>
<dbReference type="Pfam" id="PF01207">
    <property type="entry name" value="Dus"/>
    <property type="match status" value="2"/>
</dbReference>
<keyword evidence="14" id="KW-0863">Zinc-finger</keyword>
<keyword evidence="15" id="KW-0862">Zinc</keyword>
<keyword evidence="9" id="KW-0288">FMN</keyword>
<keyword evidence="12" id="KW-0479">Metal-binding</keyword>
<dbReference type="PANTHER" id="PTHR45846">
    <property type="entry name" value="TRNA-DIHYDROURIDINE(47) SYNTHASE [NAD(P)(+)]-LIKE"/>
    <property type="match status" value="1"/>
</dbReference>
<dbReference type="AlphaFoldDB" id="A0A0F4H1W3"/>
<evidence type="ECO:0000256" key="16">
    <source>
        <dbReference type="ARBA" id="ARBA00022857"/>
    </source>
</evidence>
<proteinExistence type="inferred from homology"/>
<comment type="similarity">
    <text evidence="4">Belongs to the Dus family. Dus3 subfamily.</text>
</comment>
<reference evidence="28 29" key="1">
    <citation type="submission" date="2015-03" db="EMBL/GenBank/DDBJ databases">
        <title>RNA-seq based gene annotation and comparative genomics of four Zymoseptoria species reveal species-specific pathogenicity related genes and transposable element activity.</title>
        <authorList>
            <person name="Grandaubert J."/>
            <person name="Bhattacharyya A."/>
            <person name="Stukenbrock E.H."/>
        </authorList>
    </citation>
    <scope>NUCLEOTIDE SEQUENCE [LARGE SCALE GENOMIC DNA]</scope>
    <source>
        <strain evidence="28 29">Zb18110</strain>
    </source>
</reference>
<dbReference type="InterPro" id="IPR013785">
    <property type="entry name" value="Aldolase_TIM"/>
</dbReference>
<accession>A0A0F4H1W3</accession>
<keyword evidence="29" id="KW-1185">Reference proteome</keyword>
<comment type="caution">
    <text evidence="28">The sequence shown here is derived from an EMBL/GenBank/DDBJ whole genome shotgun (WGS) entry which is preliminary data.</text>
</comment>
<organism evidence="28 29">
    <name type="scientific">Zymoseptoria brevis</name>
    <dbReference type="NCBI Taxonomy" id="1047168"/>
    <lineage>
        <taxon>Eukaryota</taxon>
        <taxon>Fungi</taxon>
        <taxon>Dikarya</taxon>
        <taxon>Ascomycota</taxon>
        <taxon>Pezizomycotina</taxon>
        <taxon>Dothideomycetes</taxon>
        <taxon>Dothideomycetidae</taxon>
        <taxon>Mycosphaerellales</taxon>
        <taxon>Mycosphaerellaceae</taxon>
        <taxon>Zymoseptoria</taxon>
    </lineage>
</organism>
<dbReference type="GO" id="GO:0005737">
    <property type="term" value="C:cytoplasm"/>
    <property type="evidence" value="ECO:0007669"/>
    <property type="project" value="UniProtKB-SubCell"/>
</dbReference>
<dbReference type="SUPFAM" id="SSF51395">
    <property type="entry name" value="FMN-linked oxidoreductases"/>
    <property type="match status" value="1"/>
</dbReference>
<evidence type="ECO:0000256" key="7">
    <source>
        <dbReference type="ARBA" id="ARBA00022490"/>
    </source>
</evidence>
<evidence type="ECO:0000256" key="13">
    <source>
        <dbReference type="ARBA" id="ARBA00022737"/>
    </source>
</evidence>
<evidence type="ECO:0000256" key="4">
    <source>
        <dbReference type="ARBA" id="ARBA00005451"/>
    </source>
</evidence>
<evidence type="ECO:0000256" key="26">
    <source>
        <dbReference type="SAM" id="MobiDB-lite"/>
    </source>
</evidence>
<evidence type="ECO:0000256" key="25">
    <source>
        <dbReference type="ARBA" id="ARBA00049513"/>
    </source>
</evidence>
<feature type="region of interest" description="Disordered" evidence="26">
    <location>
        <begin position="112"/>
        <end position="149"/>
    </location>
</feature>
<dbReference type="GO" id="GO:0008270">
    <property type="term" value="F:zinc ion binding"/>
    <property type="evidence" value="ECO:0007669"/>
    <property type="project" value="UniProtKB-KW"/>
</dbReference>
<dbReference type="GO" id="GO:0102265">
    <property type="term" value="F:tRNA-dihydrouridine47 synthase activity"/>
    <property type="evidence" value="ECO:0007669"/>
    <property type="project" value="UniProtKB-EC"/>
</dbReference>
<evidence type="ECO:0000256" key="1">
    <source>
        <dbReference type="ARBA" id="ARBA00001917"/>
    </source>
</evidence>
<keyword evidence="8" id="KW-0285">Flavoprotein</keyword>
<evidence type="ECO:0000256" key="9">
    <source>
        <dbReference type="ARBA" id="ARBA00022643"/>
    </source>
</evidence>
<protein>
    <recommendedName>
        <fullName evidence="6">tRNA-dihydrouridine(47) synthase [NAD(P)(+)]</fullName>
        <ecNumber evidence="5">1.3.1.89</ecNumber>
    </recommendedName>
    <alternativeName>
        <fullName evidence="20">tRNA-dihydrouridine synthase 3</fullName>
    </alternativeName>
</protein>
<evidence type="ECO:0000256" key="3">
    <source>
        <dbReference type="ARBA" id="ARBA00004496"/>
    </source>
</evidence>
<dbReference type="OrthoDB" id="259935at2759"/>
<name>A0A0F4H1W3_9PEZI</name>
<feature type="domain" description="DUS-like FMN-binding" evidence="27">
    <location>
        <begin position="339"/>
        <end position="542"/>
    </location>
</feature>
<dbReference type="GO" id="GO:0003723">
    <property type="term" value="F:RNA binding"/>
    <property type="evidence" value="ECO:0007669"/>
    <property type="project" value="TreeGrafter"/>
</dbReference>
<dbReference type="PROSITE" id="PS01136">
    <property type="entry name" value="UPF0034"/>
    <property type="match status" value="1"/>
</dbReference>
<evidence type="ECO:0000256" key="12">
    <source>
        <dbReference type="ARBA" id="ARBA00022723"/>
    </source>
</evidence>
<dbReference type="Proteomes" id="UP000033647">
    <property type="component" value="Unassembled WGS sequence"/>
</dbReference>
<dbReference type="GO" id="GO:0050660">
    <property type="term" value="F:flavin adenine dinucleotide binding"/>
    <property type="evidence" value="ECO:0007669"/>
    <property type="project" value="InterPro"/>
</dbReference>
<comment type="catalytic activity">
    <reaction evidence="25">
        <text>5,6-dihydrouridine(47) in tRNA + NADP(+) = uridine(47) in tRNA + NADPH + H(+)</text>
        <dbReference type="Rhea" id="RHEA:53360"/>
        <dbReference type="Rhea" id="RHEA-COMP:13539"/>
        <dbReference type="Rhea" id="RHEA-COMP:13540"/>
        <dbReference type="ChEBI" id="CHEBI:15378"/>
        <dbReference type="ChEBI" id="CHEBI:57783"/>
        <dbReference type="ChEBI" id="CHEBI:58349"/>
        <dbReference type="ChEBI" id="CHEBI:65315"/>
        <dbReference type="ChEBI" id="CHEBI:74443"/>
        <dbReference type="EC" id="1.3.1.89"/>
    </reaction>
    <physiologicalReaction direction="right-to-left" evidence="25">
        <dbReference type="Rhea" id="RHEA:53362"/>
    </physiologicalReaction>
</comment>
<evidence type="ECO:0000256" key="6">
    <source>
        <dbReference type="ARBA" id="ARBA00022143"/>
    </source>
</evidence>
<comment type="subcellular location">
    <subcellularLocation>
        <location evidence="3">Cytoplasm</location>
    </subcellularLocation>
    <subcellularLocation>
        <location evidence="2">Nucleus</location>
    </subcellularLocation>
</comment>
<sequence>MENGTMATNPLEPSEALEHKPSADSLNHPQSEILPGDSAVTKAEKVERHGAVGEDMNGDHLDDDAPRKRVKVEHDPIADSIATPSASERQKGIAPIKKEFLVDVKTTDNRSQYDDDAAEAGGKAEQGKAAGRGGQKTKGGQNKSRNFGSSRDAISLCRSREAANEFAETVCPFDPTCKHEHDIRKYLKDGKREDLSTFNGMCPIFETKGHCGAGWRCRFAGSHSNERELEDGRKELVQLVKKDGEVVVREGEAVGSNDWKDDENTAGIVNVVDNKDKITLRKKKYDLPKSDQLMKWYNLQYDIENGKADKQDDRADYVEPPLRPSEKRRIYYGPETPVLAPLTTQGNLPFRRLAVELGAQITWSEMAMGMPLLQGDKGEWALMKAHESEMAPPAFSPKNVVRDYDNGKDFRFGAQIAANKPWLAMKTAEVLTDLCPRLRAIDLNCGCPIDLVCNQGAGSQLLDAHGKLEKMLRGMNTVSKEVPITVKIRMGIRDKQPTAVKLCKRLMLGDDLGPAGVAAITLHGRSRQQRYTKDADWEYIAECASLVKNLRAERDDVTDTTREPDARDLPATNDGMPYFCGNGDVLSHVDYNNHMEHAGVDSCMIGRGALVKPWLFEEISSNQYLDKSATERLGYIEKFVRNGLEYWGSDEIGVGTTRRFLLEWLSFTCRYVPIGLLEHLPPKFGDRPPAYRGRNELETLLASGNYKDWIAISEMFLGKAHENFNFQPKHKSNSYEIQAEG</sequence>
<keyword evidence="7" id="KW-0963">Cytoplasm</keyword>
<evidence type="ECO:0000256" key="19">
    <source>
        <dbReference type="ARBA" id="ARBA00023242"/>
    </source>
</evidence>
<keyword evidence="13" id="KW-0677">Repeat</keyword>
<comment type="function">
    <text evidence="21">Catalyzes the synthesis of dihydrouridine, a modified base found in the D-loop of most tRNAs. Specifically modifies U47 in cytoplasmic tRNAs. Catalyzes the synthesis of dihydrouridine in some mRNAs, thereby affecting their translation.</text>
</comment>